<dbReference type="RefSeq" id="XP_066703147.1">
    <property type="nucleotide sequence ID" value="XM_066840520.1"/>
</dbReference>
<evidence type="ECO:0000256" key="2">
    <source>
        <dbReference type="SAM" id="MobiDB-lite"/>
    </source>
</evidence>
<name>A0ABR1QM69_9PEZI</name>
<dbReference type="GeneID" id="92073582"/>
<dbReference type="EMBL" id="JAQQWE010000003">
    <property type="protein sequence ID" value="KAK7959444.1"/>
    <property type="molecule type" value="Genomic_DNA"/>
</dbReference>
<gene>
    <name evidence="4" type="ORF">PG986_004298</name>
</gene>
<dbReference type="Pfam" id="PF22664">
    <property type="entry name" value="TRI-like_N"/>
    <property type="match status" value="1"/>
</dbReference>
<accession>A0ABR1QM69</accession>
<keyword evidence="1" id="KW-0808">Transferase</keyword>
<dbReference type="Gene3D" id="3.30.559.10">
    <property type="entry name" value="Chloramphenicol acetyltransferase-like domain"/>
    <property type="match status" value="2"/>
</dbReference>
<keyword evidence="5" id="KW-1185">Reference proteome</keyword>
<sequence length="527" mass="58486">MASKSETLSILLGPLDHIAPCNIPQSIIYLGLKQQVDPQDAFICLQEGLRRTIHQAPWLNGRVYFQSTETPGWRPGQLEIRYKSPPEQESSGTPSPSYEIPLRFHELPSTTSYDELREAGFPLDRFDDEDLLWTSPFQPDFRSGAEVLAAQANFIPGGCLLVLSIAPPASDGTAMLNVTKIWADHCSGILREREAKMAAGNAKFLPLPPDGVDRDAMDSVLAEAIHSPSSMQKSQVDDRHADSQHLVGLAEGGLAATCKDEAGDALIMSQNGAFHQESGMEPSLFYMPQQMYAKLRQELVSLQGGTDVSGNDIICAFIWRSILRARTAVKSALQQQQPEVVVDLAETMATLAVPFDARRNLSRVLTVPYLGNLNFEHIFTLPLRTLIAPETTVAWVARMIRTHVTRQTHEEVLLEAYGRLRSVAAYDPRRAQIRASRLSTASTSVGILSPMTLPFNGTCFGEPLFTNGGRPEAFRPMMGTCNRGYRTCFVIPRKQHGGLEFVMTLSREEREFLQEDDEFNRYAFSIA</sequence>
<dbReference type="Pfam" id="PF02458">
    <property type="entry name" value="Transferase"/>
    <property type="match status" value="1"/>
</dbReference>
<evidence type="ECO:0000259" key="3">
    <source>
        <dbReference type="Pfam" id="PF22664"/>
    </source>
</evidence>
<dbReference type="InterPro" id="IPR054710">
    <property type="entry name" value="Tri101-like_N"/>
</dbReference>
<proteinExistence type="predicted"/>
<evidence type="ECO:0000256" key="1">
    <source>
        <dbReference type="ARBA" id="ARBA00022679"/>
    </source>
</evidence>
<feature type="domain" description="Trichothecene 3-O-acetyltransferase-like N-terminal" evidence="3">
    <location>
        <begin position="34"/>
        <end position="186"/>
    </location>
</feature>
<dbReference type="PANTHER" id="PTHR31642:SF310">
    <property type="entry name" value="FATTY ALCOHOL:CAFFEOYL-COA ACYLTRANSFERASE"/>
    <property type="match status" value="1"/>
</dbReference>
<feature type="region of interest" description="Disordered" evidence="2">
    <location>
        <begin position="75"/>
        <end position="99"/>
    </location>
</feature>
<dbReference type="InterPro" id="IPR023213">
    <property type="entry name" value="CAT-like_dom_sf"/>
</dbReference>
<dbReference type="PANTHER" id="PTHR31642">
    <property type="entry name" value="TRICHOTHECENE 3-O-ACETYLTRANSFERASE"/>
    <property type="match status" value="1"/>
</dbReference>
<dbReference type="InterPro" id="IPR050317">
    <property type="entry name" value="Plant_Fungal_Acyltransferase"/>
</dbReference>
<evidence type="ECO:0000313" key="4">
    <source>
        <dbReference type="EMBL" id="KAK7959444.1"/>
    </source>
</evidence>
<comment type="caution">
    <text evidence="4">The sequence shown here is derived from an EMBL/GenBank/DDBJ whole genome shotgun (WGS) entry which is preliminary data.</text>
</comment>
<organism evidence="4 5">
    <name type="scientific">Apiospora aurea</name>
    <dbReference type="NCBI Taxonomy" id="335848"/>
    <lineage>
        <taxon>Eukaryota</taxon>
        <taxon>Fungi</taxon>
        <taxon>Dikarya</taxon>
        <taxon>Ascomycota</taxon>
        <taxon>Pezizomycotina</taxon>
        <taxon>Sordariomycetes</taxon>
        <taxon>Xylariomycetidae</taxon>
        <taxon>Amphisphaeriales</taxon>
        <taxon>Apiosporaceae</taxon>
        <taxon>Apiospora</taxon>
    </lineage>
</organism>
<reference evidence="4 5" key="1">
    <citation type="submission" date="2023-01" db="EMBL/GenBank/DDBJ databases">
        <title>Analysis of 21 Apiospora genomes using comparative genomics revels a genus with tremendous synthesis potential of carbohydrate active enzymes and secondary metabolites.</title>
        <authorList>
            <person name="Sorensen T."/>
        </authorList>
    </citation>
    <scope>NUCLEOTIDE SEQUENCE [LARGE SCALE GENOMIC DNA]</scope>
    <source>
        <strain evidence="4 5">CBS 24483</strain>
    </source>
</reference>
<protein>
    <recommendedName>
        <fullName evidence="3">Trichothecene 3-O-acetyltransferase-like N-terminal domain-containing protein</fullName>
    </recommendedName>
</protein>
<evidence type="ECO:0000313" key="5">
    <source>
        <dbReference type="Proteomes" id="UP001391051"/>
    </source>
</evidence>
<feature type="compositionally biased region" description="Polar residues" evidence="2">
    <location>
        <begin position="87"/>
        <end position="96"/>
    </location>
</feature>
<dbReference type="Proteomes" id="UP001391051">
    <property type="component" value="Unassembled WGS sequence"/>
</dbReference>